<dbReference type="PANTHER" id="PTHR43027">
    <property type="entry name" value="DOXORUBICIN RESISTANCE ABC TRANSPORTER PERMEASE PROTEIN DRRC-RELATED"/>
    <property type="match status" value="1"/>
</dbReference>
<keyword evidence="2 5" id="KW-0812">Transmembrane</keyword>
<comment type="caution">
    <text evidence="7">The sequence shown here is derived from an EMBL/GenBank/DDBJ whole genome shotgun (WGS) entry which is preliminary data.</text>
</comment>
<dbReference type="EMBL" id="QGGI01000012">
    <property type="protein sequence ID" value="PWJ90575.1"/>
    <property type="molecule type" value="Genomic_DNA"/>
</dbReference>
<evidence type="ECO:0000256" key="5">
    <source>
        <dbReference type="SAM" id="Phobius"/>
    </source>
</evidence>
<name>A0AA45C651_9BACT</name>
<dbReference type="InterPro" id="IPR052902">
    <property type="entry name" value="ABC-2_transporter"/>
</dbReference>
<dbReference type="Pfam" id="PF12698">
    <property type="entry name" value="ABC2_membrane_3"/>
    <property type="match status" value="1"/>
</dbReference>
<dbReference type="RefSeq" id="WP_109605154.1">
    <property type="nucleotide sequence ID" value="NZ_QGGI01000012.1"/>
</dbReference>
<dbReference type="GO" id="GO:0016020">
    <property type="term" value="C:membrane"/>
    <property type="evidence" value="ECO:0007669"/>
    <property type="project" value="UniProtKB-SubCell"/>
</dbReference>
<feature type="transmembrane region" description="Helical" evidence="5">
    <location>
        <begin position="183"/>
        <end position="206"/>
    </location>
</feature>
<proteinExistence type="predicted"/>
<organism evidence="7 8">
    <name type="scientific">Oceanotoga teriensis</name>
    <dbReference type="NCBI Taxonomy" id="515440"/>
    <lineage>
        <taxon>Bacteria</taxon>
        <taxon>Thermotogati</taxon>
        <taxon>Thermotogota</taxon>
        <taxon>Thermotogae</taxon>
        <taxon>Petrotogales</taxon>
        <taxon>Petrotogaceae</taxon>
        <taxon>Oceanotoga</taxon>
    </lineage>
</organism>
<feature type="transmembrane region" description="Helical" evidence="5">
    <location>
        <begin position="21"/>
        <end position="42"/>
    </location>
</feature>
<feature type="transmembrane region" description="Helical" evidence="5">
    <location>
        <begin position="298"/>
        <end position="324"/>
    </location>
</feature>
<feature type="transmembrane region" description="Helical" evidence="5">
    <location>
        <begin position="344"/>
        <end position="366"/>
    </location>
</feature>
<evidence type="ECO:0000313" key="8">
    <source>
        <dbReference type="Proteomes" id="UP000245921"/>
    </source>
</evidence>
<evidence type="ECO:0000256" key="1">
    <source>
        <dbReference type="ARBA" id="ARBA00004141"/>
    </source>
</evidence>
<evidence type="ECO:0000259" key="6">
    <source>
        <dbReference type="PROSITE" id="PS51012"/>
    </source>
</evidence>
<dbReference type="PROSITE" id="PS51012">
    <property type="entry name" value="ABC_TM2"/>
    <property type="match status" value="1"/>
</dbReference>
<dbReference type="InterPro" id="IPR013525">
    <property type="entry name" value="ABC2_TM"/>
</dbReference>
<feature type="transmembrane region" description="Helical" evidence="5">
    <location>
        <begin position="227"/>
        <end position="248"/>
    </location>
</feature>
<dbReference type="Proteomes" id="UP000245921">
    <property type="component" value="Unassembled WGS sequence"/>
</dbReference>
<keyword evidence="4 5" id="KW-0472">Membrane</keyword>
<keyword evidence="3 5" id="KW-1133">Transmembrane helix</keyword>
<dbReference type="AlphaFoldDB" id="A0AA45C651"/>
<evidence type="ECO:0000313" key="7">
    <source>
        <dbReference type="EMBL" id="PWJ90575.1"/>
    </source>
</evidence>
<protein>
    <submittedName>
        <fullName evidence="7">ABC-2 type transport system permease protein</fullName>
    </submittedName>
</protein>
<dbReference type="PANTHER" id="PTHR43027:SF2">
    <property type="entry name" value="TRANSPORT PERMEASE PROTEIN"/>
    <property type="match status" value="1"/>
</dbReference>
<reference evidence="7 8" key="1">
    <citation type="submission" date="2018-05" db="EMBL/GenBank/DDBJ databases">
        <title>Genomic Encyclopedia of Type Strains, Phase IV (KMG-IV): sequencing the most valuable type-strain genomes for metagenomic binning, comparative biology and taxonomic classification.</title>
        <authorList>
            <person name="Goeker M."/>
        </authorList>
    </citation>
    <scope>NUCLEOTIDE SEQUENCE [LARGE SCALE GENOMIC DNA]</scope>
    <source>
        <strain evidence="7 8">DSM 24906</strain>
    </source>
</reference>
<gene>
    <name evidence="7" type="ORF">C7380_11245</name>
</gene>
<comment type="subcellular location">
    <subcellularLocation>
        <location evidence="1">Membrane</location>
        <topology evidence="1">Multi-pass membrane protein</topology>
    </subcellularLocation>
</comment>
<dbReference type="InterPro" id="IPR047817">
    <property type="entry name" value="ABC2_TM_bact-type"/>
</dbReference>
<sequence>MRWFKLTSAMIKDNFRQFDSVFWTIIFPSIFLLFFISIFGNVQNNEENIEFKVGIYYENQDIGILKNILNNVFEDEEFKKTFKISKYENFEKSLEDLKEYNIDIIAYFPEDINKVNFFNLNDDKPIIKIYRTQKSYSKITSEVFSSVLNEINLRFNTMGRELNIETDYIYLNTNDEGFVYEDFIFPGILMMAILTVSIFNLPLNFVDYKNRGIIKRVFVTPLKMSHYFYSFLISNFSILFLAIILLYFEASFLNISTLIFNYKFIFFLLYCCITALSFGLIIASFFRRIGTASSVSNIVYFITIFLSGLYFPTKEITSFVRWYVYINPATYMVDGLRNILSGDSIGIINIIVPAIWFLIGLILFSFNFKRVMSDEK</sequence>
<accession>A0AA45C651</accession>
<evidence type="ECO:0000256" key="4">
    <source>
        <dbReference type="ARBA" id="ARBA00023136"/>
    </source>
</evidence>
<feature type="domain" description="ABC transmembrane type-2" evidence="6">
    <location>
        <begin position="133"/>
        <end position="371"/>
    </location>
</feature>
<evidence type="ECO:0000256" key="2">
    <source>
        <dbReference type="ARBA" id="ARBA00022692"/>
    </source>
</evidence>
<evidence type="ECO:0000256" key="3">
    <source>
        <dbReference type="ARBA" id="ARBA00022989"/>
    </source>
</evidence>
<dbReference type="GO" id="GO:0140359">
    <property type="term" value="F:ABC-type transporter activity"/>
    <property type="evidence" value="ECO:0007669"/>
    <property type="project" value="InterPro"/>
</dbReference>
<keyword evidence="8" id="KW-1185">Reference proteome</keyword>
<feature type="transmembrane region" description="Helical" evidence="5">
    <location>
        <begin position="260"/>
        <end position="286"/>
    </location>
</feature>